<keyword evidence="2" id="KW-1185">Reference proteome</keyword>
<dbReference type="OrthoDB" id="9984778at2759"/>
<proteinExistence type="predicted"/>
<comment type="caution">
    <text evidence="1">The sequence shown here is derived from an EMBL/GenBank/DDBJ whole genome shotgun (WGS) entry which is preliminary data.</text>
</comment>
<reference evidence="1" key="1">
    <citation type="submission" date="2020-07" db="EMBL/GenBank/DDBJ databases">
        <title>Ethylene signaling mediates host invasion by parasitic plants.</title>
        <authorList>
            <person name="Yoshida S."/>
        </authorList>
    </citation>
    <scope>NUCLEOTIDE SEQUENCE</scope>
    <source>
        <strain evidence="1">Okayama</strain>
    </source>
</reference>
<organism evidence="1 2">
    <name type="scientific">Phtheirospermum japonicum</name>
    <dbReference type="NCBI Taxonomy" id="374723"/>
    <lineage>
        <taxon>Eukaryota</taxon>
        <taxon>Viridiplantae</taxon>
        <taxon>Streptophyta</taxon>
        <taxon>Embryophyta</taxon>
        <taxon>Tracheophyta</taxon>
        <taxon>Spermatophyta</taxon>
        <taxon>Magnoliopsida</taxon>
        <taxon>eudicotyledons</taxon>
        <taxon>Gunneridae</taxon>
        <taxon>Pentapetalae</taxon>
        <taxon>asterids</taxon>
        <taxon>lamiids</taxon>
        <taxon>Lamiales</taxon>
        <taxon>Orobanchaceae</taxon>
        <taxon>Orobanchaceae incertae sedis</taxon>
        <taxon>Phtheirospermum</taxon>
    </lineage>
</organism>
<dbReference type="AlphaFoldDB" id="A0A830D4C5"/>
<name>A0A830D4C5_9LAMI</name>
<dbReference type="EMBL" id="BMAC01001169">
    <property type="protein sequence ID" value="GFQ06140.1"/>
    <property type="molecule type" value="Genomic_DNA"/>
</dbReference>
<sequence>MSWNPPMEVHYQNHSMPYNSIGSFVDFFGGLTYDHVNYIFADTNYIEDNAYNVYPATNTSLYKFAVPEPGSLLYYEYGNGYVVDNHIPATNEYNGHLENVSVVADDRATVSHVHQERNLTTGSHARPVECKIILSLFLNVWLLYRVFFF</sequence>
<evidence type="ECO:0000313" key="2">
    <source>
        <dbReference type="Proteomes" id="UP000653305"/>
    </source>
</evidence>
<evidence type="ECO:0000313" key="1">
    <source>
        <dbReference type="EMBL" id="GFQ06140.1"/>
    </source>
</evidence>
<protein>
    <submittedName>
        <fullName evidence="1">Uncharacterized protein</fullName>
    </submittedName>
</protein>
<gene>
    <name evidence="1" type="ORF">PHJA_002758000</name>
</gene>
<dbReference type="Proteomes" id="UP000653305">
    <property type="component" value="Unassembled WGS sequence"/>
</dbReference>
<accession>A0A830D4C5</accession>